<name>A0A448TRQ5_9PAST</name>
<dbReference type="OrthoDB" id="6028394at2"/>
<proteinExistence type="predicted"/>
<protein>
    <submittedName>
        <fullName evidence="1">Uncharacterized protein</fullName>
    </submittedName>
</protein>
<organism evidence="1 2">
    <name type="scientific">Actinobacillus delphinicola</name>
    <dbReference type="NCBI Taxonomy" id="51161"/>
    <lineage>
        <taxon>Bacteria</taxon>
        <taxon>Pseudomonadati</taxon>
        <taxon>Pseudomonadota</taxon>
        <taxon>Gammaproteobacteria</taxon>
        <taxon>Pasteurellales</taxon>
        <taxon>Pasteurellaceae</taxon>
        <taxon>Actinobacillus</taxon>
    </lineage>
</organism>
<dbReference type="Proteomes" id="UP000279799">
    <property type="component" value="Chromosome"/>
</dbReference>
<dbReference type="EMBL" id="LR134510">
    <property type="protein sequence ID" value="VEJ08714.1"/>
    <property type="molecule type" value="Genomic_DNA"/>
</dbReference>
<keyword evidence="2" id="KW-1185">Reference proteome</keyword>
<sequence>MNPFLNDLVKKRGFVKPMQFNYQGKAWNITLKFKARAQDTQITPKQEEAFDAFYNEKVHFEKLTEKLICDYIEHFQFEDTKVEPTTLLIDKEGMVALLCECAWDPEEGIAVVLLPKAYVTVQNEIL</sequence>
<dbReference type="KEGG" id="adp:NCTC12871_00119"/>
<reference evidence="1 2" key="1">
    <citation type="submission" date="2018-12" db="EMBL/GenBank/DDBJ databases">
        <authorList>
            <consortium name="Pathogen Informatics"/>
        </authorList>
    </citation>
    <scope>NUCLEOTIDE SEQUENCE [LARGE SCALE GENOMIC DNA]</scope>
    <source>
        <strain evidence="1 2">NCTC12871</strain>
    </source>
</reference>
<evidence type="ECO:0000313" key="1">
    <source>
        <dbReference type="EMBL" id="VEJ08714.1"/>
    </source>
</evidence>
<accession>A0A448TRQ5</accession>
<evidence type="ECO:0000313" key="2">
    <source>
        <dbReference type="Proteomes" id="UP000279799"/>
    </source>
</evidence>
<gene>
    <name evidence="1" type="ORF">NCTC12871_00119</name>
</gene>
<dbReference type="RefSeq" id="WP_126598021.1">
    <property type="nucleotide sequence ID" value="NZ_LR134510.1"/>
</dbReference>
<dbReference type="AlphaFoldDB" id="A0A448TRQ5"/>